<protein>
    <submittedName>
        <fullName evidence="1">Uncharacterized protein</fullName>
    </submittedName>
</protein>
<organism evidence="1">
    <name type="scientific">Myoviridae sp. ctLnO19</name>
    <dbReference type="NCBI Taxonomy" id="2825085"/>
    <lineage>
        <taxon>Viruses</taxon>
        <taxon>Duplodnaviria</taxon>
        <taxon>Heunggongvirae</taxon>
        <taxon>Uroviricota</taxon>
        <taxon>Caudoviricetes</taxon>
    </lineage>
</organism>
<sequence>MDPVKYGLSAAKVASSAMAANVAKMAAANYHDISAKSLSQYSTEMQLRPVIAIEKEIQNDEKMGTLVHTAISNFAGYYVVALSIDNTINGVSVGKILSKYSPTRDAAAEIAKFGFDTMVQVANISNNSYTPKATNAIEGISLSHEKAAYQLPVSFPKLGEVYQSGVTELSTEGIGEWLGKVVEDISGRTKEALERGEASIEDNIRREDTFRTEYGKDEKDKDKTVVKDRHDVVTTSSDDVRKDINALQNLAVGKLLNVSISRDKATATVSLMLKPTLVGLKSVSLVAIASVSKQPKTFSERWNAFWNRETINTFWDYLFCRDLVEARARNLIEDTTGYYEEVLKRNKSNKTAALLTGEFSVGTVANTWIISNHTATRIETAIGARLDKNKRARDKFMEESGCMTLIVYNPDYQRVFIYNHGLEEVSEISMNYLEKKVNDKNFDMDVFKLLSQGSAPIL</sequence>
<name>A0A8S5P226_9CAUD</name>
<evidence type="ECO:0000313" key="1">
    <source>
        <dbReference type="EMBL" id="DAE00284.1"/>
    </source>
</evidence>
<reference evidence="1" key="1">
    <citation type="journal article" date="2021" name="Proc. Natl. Acad. Sci. U.S.A.">
        <title>A Catalog of Tens of Thousands of Viruses from Human Metagenomes Reveals Hidden Associations with Chronic Diseases.</title>
        <authorList>
            <person name="Tisza M.J."/>
            <person name="Buck C.B."/>
        </authorList>
    </citation>
    <scope>NUCLEOTIDE SEQUENCE</scope>
    <source>
        <strain evidence="1">CtLnO19</strain>
    </source>
</reference>
<accession>A0A8S5P226</accession>
<dbReference type="EMBL" id="BK015301">
    <property type="protein sequence ID" value="DAE00284.1"/>
    <property type="molecule type" value="Genomic_DNA"/>
</dbReference>
<proteinExistence type="predicted"/>